<name>A0ABV0YLK6_9TELE</name>
<evidence type="ECO:0000313" key="2">
    <source>
        <dbReference type="Proteomes" id="UP001469553"/>
    </source>
</evidence>
<dbReference type="EMBL" id="JAHRIP010037797">
    <property type="protein sequence ID" value="MEQ2294467.1"/>
    <property type="molecule type" value="Genomic_DNA"/>
</dbReference>
<evidence type="ECO:0008006" key="3">
    <source>
        <dbReference type="Google" id="ProtNLM"/>
    </source>
</evidence>
<gene>
    <name evidence="1" type="ORF">AMECASPLE_004229</name>
</gene>
<dbReference type="Proteomes" id="UP001469553">
    <property type="component" value="Unassembled WGS sequence"/>
</dbReference>
<reference evidence="1 2" key="1">
    <citation type="submission" date="2021-06" db="EMBL/GenBank/DDBJ databases">
        <authorList>
            <person name="Palmer J.M."/>
        </authorList>
    </citation>
    <scope>NUCLEOTIDE SEQUENCE [LARGE SCALE GENOMIC DNA]</scope>
    <source>
        <strain evidence="1 2">AS_MEX2019</strain>
        <tissue evidence="1">Muscle</tissue>
    </source>
</reference>
<keyword evidence="2" id="KW-1185">Reference proteome</keyword>
<accession>A0ABV0YLK6</accession>
<organism evidence="1 2">
    <name type="scientific">Ameca splendens</name>
    <dbReference type="NCBI Taxonomy" id="208324"/>
    <lineage>
        <taxon>Eukaryota</taxon>
        <taxon>Metazoa</taxon>
        <taxon>Chordata</taxon>
        <taxon>Craniata</taxon>
        <taxon>Vertebrata</taxon>
        <taxon>Euteleostomi</taxon>
        <taxon>Actinopterygii</taxon>
        <taxon>Neopterygii</taxon>
        <taxon>Teleostei</taxon>
        <taxon>Neoteleostei</taxon>
        <taxon>Acanthomorphata</taxon>
        <taxon>Ovalentaria</taxon>
        <taxon>Atherinomorphae</taxon>
        <taxon>Cyprinodontiformes</taxon>
        <taxon>Goodeidae</taxon>
        <taxon>Ameca</taxon>
    </lineage>
</organism>
<evidence type="ECO:0000313" key="1">
    <source>
        <dbReference type="EMBL" id="MEQ2294467.1"/>
    </source>
</evidence>
<comment type="caution">
    <text evidence="1">The sequence shown here is derived from an EMBL/GenBank/DDBJ whole genome shotgun (WGS) entry which is preliminary data.</text>
</comment>
<protein>
    <recommendedName>
        <fullName evidence="3">Secreted protein</fullName>
    </recommendedName>
</protein>
<proteinExistence type="predicted"/>
<sequence length="71" mass="7799">MKSLSACFTHCLVKHSAKAEESYFGTNSADAQSSVRARHQDAKQTHSLTLNRECKRIGGTHVLAKQCKPPT</sequence>